<proteinExistence type="predicted"/>
<dbReference type="Pfam" id="PF02518">
    <property type="entry name" value="HATPase_c"/>
    <property type="match status" value="1"/>
</dbReference>
<evidence type="ECO:0000256" key="9">
    <source>
        <dbReference type="SAM" id="Phobius"/>
    </source>
</evidence>
<dbReference type="PANTHER" id="PTHR45436">
    <property type="entry name" value="SENSOR HISTIDINE KINASE YKOH"/>
    <property type="match status" value="1"/>
</dbReference>
<dbReference type="InterPro" id="IPR003594">
    <property type="entry name" value="HATPase_dom"/>
</dbReference>
<dbReference type="InterPro" id="IPR050428">
    <property type="entry name" value="TCS_sensor_his_kinase"/>
</dbReference>
<dbReference type="GO" id="GO:0005886">
    <property type="term" value="C:plasma membrane"/>
    <property type="evidence" value="ECO:0007669"/>
    <property type="project" value="UniProtKB-SubCell"/>
</dbReference>
<evidence type="ECO:0000313" key="12">
    <source>
        <dbReference type="Proteomes" id="UP000030625"/>
    </source>
</evidence>
<dbReference type="InterPro" id="IPR036097">
    <property type="entry name" value="HisK_dim/P_sf"/>
</dbReference>
<feature type="transmembrane region" description="Helical" evidence="9">
    <location>
        <begin position="20"/>
        <end position="41"/>
    </location>
</feature>
<dbReference type="PANTHER" id="PTHR45436:SF5">
    <property type="entry name" value="SENSOR HISTIDINE KINASE TRCS"/>
    <property type="match status" value="1"/>
</dbReference>
<dbReference type="EMBL" id="CP007456">
    <property type="protein sequence ID" value="AIZ14189.1"/>
    <property type="molecule type" value="Genomic_DNA"/>
</dbReference>
<dbReference type="SUPFAM" id="SSF47384">
    <property type="entry name" value="Homodimeric domain of signal transducing histidine kinase"/>
    <property type="match status" value="1"/>
</dbReference>
<dbReference type="OrthoDB" id="3224230at2"/>
<dbReference type="Pfam" id="PF00512">
    <property type="entry name" value="HisKA"/>
    <property type="match status" value="1"/>
</dbReference>
<evidence type="ECO:0000256" key="6">
    <source>
        <dbReference type="ARBA" id="ARBA00022692"/>
    </source>
</evidence>
<protein>
    <recommendedName>
        <fullName evidence="3">histidine kinase</fullName>
        <ecNumber evidence="3">2.7.13.3</ecNumber>
    </recommendedName>
</protein>
<keyword evidence="6 9" id="KW-0812">Transmembrane</keyword>
<keyword evidence="8 9" id="KW-1133">Transmembrane helix</keyword>
<evidence type="ECO:0000256" key="7">
    <source>
        <dbReference type="ARBA" id="ARBA00022777"/>
    </source>
</evidence>
<dbReference type="AlphaFoldDB" id="A0A0A7I5S7"/>
<evidence type="ECO:0000256" key="8">
    <source>
        <dbReference type="ARBA" id="ARBA00022989"/>
    </source>
</evidence>
<keyword evidence="9" id="KW-0472">Membrane</keyword>
<dbReference type="Gene3D" id="1.10.287.130">
    <property type="match status" value="1"/>
</dbReference>
<sequence>MKKMKGNVRFRWSTRRRLIVIIMSVFVALTVVVSVATFIIVDQQIDTITIGRFTPEHVADEQYQQQDSAGPPSGEAYVLTGKDSHANGFAVTASRGNDTARNLLLLTSVVPILIFGALSAIVAWSICTRSQRRIDTVAQQIRTSDSDLSRHPIHISEENDAASVIASAYNDAIDDVNAAIAREKRFIANASHELKNPLAATSAALEIPMHNGLLDAKTLPFVEKALASNKSCIALVGSLLNLAKVQQLEQEGTSEIAVDTVVEGVLEKNLDGGIPEDITVHKQLEAARIHGDPLLFTQLVKNLMLNAIQHNVDGGTIWVSVRKTLESDGHMMTLEIENTGESLQNMNLDDLFTPFNKGRNSRIMEHGFSVGTAQTIENHGLGLSIAKEIVSLHDGRIQLHARKDGGLRVVVSIPVSA</sequence>
<evidence type="ECO:0000313" key="11">
    <source>
        <dbReference type="EMBL" id="AIZ14189.1"/>
    </source>
</evidence>
<dbReference type="GO" id="GO:0000155">
    <property type="term" value="F:phosphorelay sensor kinase activity"/>
    <property type="evidence" value="ECO:0007669"/>
    <property type="project" value="InterPro"/>
</dbReference>
<dbReference type="SMART" id="SM00387">
    <property type="entry name" value="HATPase_c"/>
    <property type="match status" value="1"/>
</dbReference>
<comment type="subcellular location">
    <subcellularLocation>
        <location evidence="2">Cell membrane</location>
    </subcellularLocation>
</comment>
<keyword evidence="4" id="KW-0597">Phosphoprotein</keyword>
<evidence type="ECO:0000256" key="3">
    <source>
        <dbReference type="ARBA" id="ARBA00012438"/>
    </source>
</evidence>
<evidence type="ECO:0000259" key="10">
    <source>
        <dbReference type="PROSITE" id="PS50109"/>
    </source>
</evidence>
<keyword evidence="7 11" id="KW-0418">Kinase</keyword>
<dbReference type="CDD" id="cd00082">
    <property type="entry name" value="HisKA"/>
    <property type="match status" value="1"/>
</dbReference>
<feature type="transmembrane region" description="Helical" evidence="9">
    <location>
        <begin position="103"/>
        <end position="124"/>
    </location>
</feature>
<gene>
    <name evidence="11" type="ORF">AH68_03005</name>
</gene>
<reference evidence="11 12" key="1">
    <citation type="journal article" date="2015" name="Genome Announc.">
        <title>Complete and Assembled Genome Sequence of Bifidobacterium kashiwanohense PV20-2, Isolated from the Feces of an Anemic Kenyan Infant.</title>
        <authorList>
            <person name="Vazquez-Gutierrez P."/>
            <person name="Lacroix C."/>
            <person name="Chassard C."/>
            <person name="Klumpp J."/>
            <person name="Jans C."/>
            <person name="Stevens M.J."/>
        </authorList>
    </citation>
    <scope>NUCLEOTIDE SEQUENCE [LARGE SCALE GENOMIC DNA]</scope>
    <source>
        <strain evidence="11 12">PV20-2</strain>
    </source>
</reference>
<dbReference type="InterPro" id="IPR036890">
    <property type="entry name" value="HATPase_C_sf"/>
</dbReference>
<dbReference type="SMART" id="SM00388">
    <property type="entry name" value="HisKA"/>
    <property type="match status" value="1"/>
</dbReference>
<evidence type="ECO:0000256" key="2">
    <source>
        <dbReference type="ARBA" id="ARBA00004236"/>
    </source>
</evidence>
<name>A0A0A7I5S7_9BIFI</name>
<dbReference type="SUPFAM" id="SSF55874">
    <property type="entry name" value="ATPase domain of HSP90 chaperone/DNA topoisomerase II/histidine kinase"/>
    <property type="match status" value="1"/>
</dbReference>
<dbReference type="PROSITE" id="PS50109">
    <property type="entry name" value="HIS_KIN"/>
    <property type="match status" value="1"/>
</dbReference>
<feature type="domain" description="Histidine kinase" evidence="10">
    <location>
        <begin position="189"/>
        <end position="417"/>
    </location>
</feature>
<dbReference type="KEGG" id="bka:AH68_03005"/>
<accession>A0A0A7I5S7</accession>
<dbReference type="Proteomes" id="UP000030625">
    <property type="component" value="Chromosome"/>
</dbReference>
<organism evidence="11 12">
    <name type="scientific">Bifidobacterium catenulatum PV20-2</name>
    <dbReference type="NCBI Taxonomy" id="1447716"/>
    <lineage>
        <taxon>Bacteria</taxon>
        <taxon>Bacillati</taxon>
        <taxon>Actinomycetota</taxon>
        <taxon>Actinomycetes</taxon>
        <taxon>Bifidobacteriales</taxon>
        <taxon>Bifidobacteriaceae</taxon>
        <taxon>Bifidobacterium</taxon>
    </lineage>
</organism>
<evidence type="ECO:0000256" key="1">
    <source>
        <dbReference type="ARBA" id="ARBA00000085"/>
    </source>
</evidence>
<evidence type="ECO:0000256" key="5">
    <source>
        <dbReference type="ARBA" id="ARBA00022679"/>
    </source>
</evidence>
<dbReference type="EC" id="2.7.13.3" evidence="3"/>
<dbReference type="InterPro" id="IPR003661">
    <property type="entry name" value="HisK_dim/P_dom"/>
</dbReference>
<dbReference type="Gene3D" id="3.30.565.10">
    <property type="entry name" value="Histidine kinase-like ATPase, C-terminal domain"/>
    <property type="match status" value="1"/>
</dbReference>
<keyword evidence="5" id="KW-0808">Transferase</keyword>
<comment type="catalytic activity">
    <reaction evidence="1">
        <text>ATP + protein L-histidine = ADP + protein N-phospho-L-histidine.</text>
        <dbReference type="EC" id="2.7.13.3"/>
    </reaction>
</comment>
<dbReference type="HOGENOM" id="CLU_000445_89_3_11"/>
<dbReference type="RefSeq" id="WP_052189130.1">
    <property type="nucleotide sequence ID" value="NZ_CP007456.1"/>
</dbReference>
<dbReference type="InterPro" id="IPR005467">
    <property type="entry name" value="His_kinase_dom"/>
</dbReference>
<evidence type="ECO:0000256" key="4">
    <source>
        <dbReference type="ARBA" id="ARBA00022553"/>
    </source>
</evidence>
<dbReference type="STRING" id="1447716.AH68_03005"/>